<evidence type="ECO:0000256" key="6">
    <source>
        <dbReference type="ARBA" id="ARBA00022747"/>
    </source>
</evidence>
<keyword evidence="11" id="KW-1185">Reference proteome</keyword>
<evidence type="ECO:0000256" key="7">
    <source>
        <dbReference type="ARBA" id="ARBA00023125"/>
    </source>
</evidence>
<protein>
    <recommendedName>
        <fullName evidence="2">site-specific DNA-methyltransferase (adenine-specific)</fullName>
        <ecNumber evidence="2">2.1.1.72</ecNumber>
    </recommendedName>
</protein>
<feature type="domain" description="DNA methylase adenine-specific" evidence="9">
    <location>
        <begin position="1"/>
        <end position="169"/>
    </location>
</feature>
<dbReference type="InterPro" id="IPR029063">
    <property type="entry name" value="SAM-dependent_MTases_sf"/>
</dbReference>
<dbReference type="InterPro" id="IPR044946">
    <property type="entry name" value="Restrct_endonuc_typeI_TRD_sf"/>
</dbReference>
<dbReference type="PANTHER" id="PTHR42933">
    <property type="entry name" value="SLR6095 PROTEIN"/>
    <property type="match status" value="1"/>
</dbReference>
<dbReference type="PRINTS" id="PR00507">
    <property type="entry name" value="N12N6MTFRASE"/>
</dbReference>
<evidence type="ECO:0000313" key="10">
    <source>
        <dbReference type="EMBL" id="MDR4124422.1"/>
    </source>
</evidence>
<evidence type="ECO:0000256" key="5">
    <source>
        <dbReference type="ARBA" id="ARBA00022691"/>
    </source>
</evidence>
<dbReference type="Pfam" id="PF02384">
    <property type="entry name" value="N6_Mtase"/>
    <property type="match status" value="1"/>
</dbReference>
<dbReference type="SUPFAM" id="SSF53335">
    <property type="entry name" value="S-adenosyl-L-methionine-dependent methyltransferases"/>
    <property type="match status" value="1"/>
</dbReference>
<keyword evidence="4" id="KW-0808">Transferase</keyword>
<reference evidence="10 11" key="1">
    <citation type="submission" date="2023-08" db="EMBL/GenBank/DDBJ databases">
        <title>Alcaligenaceae gen. nov., a novel taxon isolated from the sludge of Yixing Pesticide Factory.</title>
        <authorList>
            <person name="Ruan L."/>
        </authorList>
    </citation>
    <scope>NUCLEOTIDE SEQUENCE [LARGE SCALE GENOMIC DNA]</scope>
    <source>
        <strain evidence="10 11">LG-2</strain>
    </source>
</reference>
<proteinExistence type="inferred from homology"/>
<dbReference type="InterPro" id="IPR003356">
    <property type="entry name" value="DNA_methylase_A-5"/>
</dbReference>
<evidence type="ECO:0000259" key="9">
    <source>
        <dbReference type="Pfam" id="PF02384"/>
    </source>
</evidence>
<dbReference type="PANTHER" id="PTHR42933:SF3">
    <property type="entry name" value="TYPE I RESTRICTION ENZYME MJAVIII METHYLASE SUBUNIT"/>
    <property type="match status" value="1"/>
</dbReference>
<dbReference type="InterPro" id="IPR002052">
    <property type="entry name" value="DNA_methylase_N6_adenine_CS"/>
</dbReference>
<dbReference type="Proteomes" id="UP001232156">
    <property type="component" value="Unassembled WGS sequence"/>
</dbReference>
<keyword evidence="3 10" id="KW-0489">Methyltransferase</keyword>
<evidence type="ECO:0000256" key="8">
    <source>
        <dbReference type="ARBA" id="ARBA00047942"/>
    </source>
</evidence>
<evidence type="ECO:0000256" key="3">
    <source>
        <dbReference type="ARBA" id="ARBA00022603"/>
    </source>
</evidence>
<dbReference type="Gene3D" id="3.40.50.150">
    <property type="entry name" value="Vaccinia Virus protein VP39"/>
    <property type="match status" value="1"/>
</dbReference>
<comment type="caution">
    <text evidence="10">The sequence shown here is derived from an EMBL/GenBank/DDBJ whole genome shotgun (WGS) entry which is preliminary data.</text>
</comment>
<dbReference type="EMBL" id="JAUZQE010000001">
    <property type="protein sequence ID" value="MDR4124422.1"/>
    <property type="molecule type" value="Genomic_DNA"/>
</dbReference>
<dbReference type="PROSITE" id="PS00092">
    <property type="entry name" value="N6_MTASE"/>
    <property type="match status" value="1"/>
</dbReference>
<organism evidence="10 11">
    <name type="scientific">Yanghanlia caeni</name>
    <dbReference type="NCBI Taxonomy" id="3064283"/>
    <lineage>
        <taxon>Bacteria</taxon>
        <taxon>Pseudomonadati</taxon>
        <taxon>Pseudomonadota</taxon>
        <taxon>Betaproteobacteria</taxon>
        <taxon>Burkholderiales</taxon>
        <taxon>Alcaligenaceae</taxon>
        <taxon>Yanghanlia</taxon>
    </lineage>
</organism>
<evidence type="ECO:0000256" key="1">
    <source>
        <dbReference type="ARBA" id="ARBA00006594"/>
    </source>
</evidence>
<dbReference type="RefSeq" id="WP_347286156.1">
    <property type="nucleotide sequence ID" value="NZ_JAUZQE010000001.1"/>
</dbReference>
<keyword evidence="6" id="KW-0680">Restriction system</keyword>
<keyword evidence="7" id="KW-0238">DNA-binding</keyword>
<name>A0ABU1D212_9BURK</name>
<evidence type="ECO:0000256" key="4">
    <source>
        <dbReference type="ARBA" id="ARBA00022679"/>
    </source>
</evidence>
<dbReference type="Gene3D" id="3.90.220.20">
    <property type="entry name" value="DNA methylase specificity domains"/>
    <property type="match status" value="2"/>
</dbReference>
<dbReference type="EC" id="2.1.1.72" evidence="2"/>
<gene>
    <name evidence="10" type="ORF">Q8947_00255</name>
</gene>
<dbReference type="SUPFAM" id="SSF116734">
    <property type="entry name" value="DNA methylase specificity domain"/>
    <property type="match status" value="2"/>
</dbReference>
<comment type="catalytic activity">
    <reaction evidence="8">
        <text>a 2'-deoxyadenosine in DNA + S-adenosyl-L-methionine = an N(6)-methyl-2'-deoxyadenosine in DNA + S-adenosyl-L-homocysteine + H(+)</text>
        <dbReference type="Rhea" id="RHEA:15197"/>
        <dbReference type="Rhea" id="RHEA-COMP:12418"/>
        <dbReference type="Rhea" id="RHEA-COMP:12419"/>
        <dbReference type="ChEBI" id="CHEBI:15378"/>
        <dbReference type="ChEBI" id="CHEBI:57856"/>
        <dbReference type="ChEBI" id="CHEBI:59789"/>
        <dbReference type="ChEBI" id="CHEBI:90615"/>
        <dbReference type="ChEBI" id="CHEBI:90616"/>
        <dbReference type="EC" id="2.1.1.72"/>
    </reaction>
</comment>
<dbReference type="InterPro" id="IPR051537">
    <property type="entry name" value="DNA_Adenine_Mtase"/>
</dbReference>
<keyword evidence="5" id="KW-0949">S-adenosyl-L-methionine</keyword>
<comment type="similarity">
    <text evidence="1">Belongs to the N(4)/N(6)-methyltransferase family.</text>
</comment>
<accession>A0ABU1D212</accession>
<dbReference type="GO" id="GO:0008168">
    <property type="term" value="F:methyltransferase activity"/>
    <property type="evidence" value="ECO:0007669"/>
    <property type="project" value="UniProtKB-KW"/>
</dbReference>
<evidence type="ECO:0000313" key="11">
    <source>
        <dbReference type="Proteomes" id="UP001232156"/>
    </source>
</evidence>
<evidence type="ECO:0000256" key="2">
    <source>
        <dbReference type="ARBA" id="ARBA00011900"/>
    </source>
</evidence>
<dbReference type="GO" id="GO:0032259">
    <property type="term" value="P:methylation"/>
    <property type="evidence" value="ECO:0007669"/>
    <property type="project" value="UniProtKB-KW"/>
</dbReference>
<sequence length="570" mass="64157">MYLHGLPEPCIREYDTLTSEERWGEQADVILANPPFMSPRGGIRPHARFAVQSRRSEVLFVDYIAGHLSPNGRAAIVVPEGIVFQNQAAHRELRRMLVQTSLMAVISLPAGVFNPYSGVKTSILVLDKRRAPRCGEILFIRVRNDGFDLGLQRRPIERNDLPVVLRVLRQFLGQGRVDPPAGLEVLAVGRDRICDDDECSLSADRYHEVCALHTAYPVVRVSQVVRSIAPPAKIPRWAYLEAGRFPVIDQSREAVAGWTNDEQALVHPAKPLVVFGDHTCAVKRVTQPFAQGADGIRILETADALLPDFLYWCLRLRPLAPDGYKRHFSRLRRYCLPLPPLDVQRDVVREIESYQNVIEGARRVVQHYMPRIVIDPAWPLCPIKEVARVTGGYGFPVAHQGRQGMPYPFLKVSDMNLPGNELRITVQNHTVDADALAAMGARTFPAGTVIFPKTGAAIATNKKRMLSREATFDNNVMGLVPDTRRLLPEYLLYWLLSFDLSTWASGARPPSMRKRTVEEHLLPVPELSVQRRVVKEIEAERRLVEANRALIVRFEAKASQALARIWAESE</sequence>